<gene>
    <name evidence="1" type="ORF">TEOVI_000892700</name>
</gene>
<reference evidence="1" key="1">
    <citation type="submission" date="2016-09" db="EMBL/GenBank/DDBJ databases">
        <authorList>
            <person name="Hebert L."/>
            <person name="Moumen B."/>
        </authorList>
    </citation>
    <scope>NUCLEOTIDE SEQUENCE [LARGE SCALE GENOMIC DNA]</scope>
    <source>
        <strain evidence="1">OVI</strain>
    </source>
</reference>
<name>A0A1G4I0J6_TRYEQ</name>
<protein>
    <submittedName>
        <fullName evidence="1">Uncharacterized protein</fullName>
    </submittedName>
</protein>
<organism evidence="1 2">
    <name type="scientific">Trypanosoma equiperdum</name>
    <dbReference type="NCBI Taxonomy" id="5694"/>
    <lineage>
        <taxon>Eukaryota</taxon>
        <taxon>Discoba</taxon>
        <taxon>Euglenozoa</taxon>
        <taxon>Kinetoplastea</taxon>
        <taxon>Metakinetoplastina</taxon>
        <taxon>Trypanosomatida</taxon>
        <taxon>Trypanosomatidae</taxon>
        <taxon>Trypanosoma</taxon>
    </lineage>
</organism>
<dbReference type="Proteomes" id="UP000195570">
    <property type="component" value="Unassembled WGS sequence"/>
</dbReference>
<evidence type="ECO:0000313" key="1">
    <source>
        <dbReference type="EMBL" id="SCU65203.1"/>
    </source>
</evidence>
<keyword evidence="2" id="KW-1185">Reference proteome</keyword>
<accession>A0A1G4I0J6</accession>
<proteinExistence type="predicted"/>
<evidence type="ECO:0000313" key="2">
    <source>
        <dbReference type="Proteomes" id="UP000195570"/>
    </source>
</evidence>
<dbReference type="EMBL" id="CZPT02000242">
    <property type="protein sequence ID" value="SCU65203.1"/>
    <property type="molecule type" value="Genomic_DNA"/>
</dbReference>
<comment type="caution">
    <text evidence="1">The sequence shown here is derived from an EMBL/GenBank/DDBJ whole genome shotgun (WGS) entry which is preliminary data.</text>
</comment>
<dbReference type="AlphaFoldDB" id="A0A1G4I0J6"/>
<dbReference type="VEuPathDB" id="TriTrypDB:TEOVI_000892700"/>
<dbReference type="RefSeq" id="XP_067076840.1">
    <property type="nucleotide sequence ID" value="XM_067220739.1"/>
</dbReference>
<sequence>MNREKSSEIKKILNEMESIFETESYLQKRFDLNISHLEEETIAVISTGIKYAATMEEMYRIGFEAVCTGSESRSYCENGGANAFCRESFIGKDLPEIIAEFEGSIGEKIDLSFQNGSLYSTGGKKLADKVDAKSTSYGHIFKHRGIRGNLGRDKVKANKYQLAEMVNVTKLFESFLPHLKEINNLIYEVETMPSKLSERTSRIDTLSDKLQHLFSSLRVSSV</sequence>
<dbReference type="GeneID" id="92382861"/>